<dbReference type="InterPro" id="IPR011006">
    <property type="entry name" value="CheY-like_superfamily"/>
</dbReference>
<accession>A0A9E8NB71</accession>
<evidence type="ECO:0000313" key="1">
    <source>
        <dbReference type="EMBL" id="WAC13429.1"/>
    </source>
</evidence>
<evidence type="ECO:0000313" key="2">
    <source>
        <dbReference type="Proteomes" id="UP001164653"/>
    </source>
</evidence>
<dbReference type="SUPFAM" id="SSF52172">
    <property type="entry name" value="CheY-like"/>
    <property type="match status" value="1"/>
</dbReference>
<dbReference type="Gene3D" id="3.40.50.2300">
    <property type="match status" value="1"/>
</dbReference>
<dbReference type="EMBL" id="CP112998">
    <property type="protein sequence ID" value="WAC13429.1"/>
    <property type="molecule type" value="Genomic_DNA"/>
</dbReference>
<name>A0A9E8NB71_9BACT</name>
<sequence length="86" mass="9870">MAADIGWNVFFADDDEDDAFLLEMALKIRQIGMLSSIMIFMFTGCQDPKTISLAYQRQVDCYLFKPASHDEWEQVLSHAICFAKNI</sequence>
<protein>
    <submittedName>
        <fullName evidence="1">Uncharacterized protein</fullName>
    </submittedName>
</protein>
<dbReference type="RefSeq" id="WP_244819460.1">
    <property type="nucleotide sequence ID" value="NZ_CP112998.1"/>
</dbReference>
<gene>
    <name evidence="1" type="ORF">ON006_05610</name>
</gene>
<proteinExistence type="predicted"/>
<organism evidence="1 2">
    <name type="scientific">Dyadobacter pollutisoli</name>
    <dbReference type="NCBI Taxonomy" id="2910158"/>
    <lineage>
        <taxon>Bacteria</taxon>
        <taxon>Pseudomonadati</taxon>
        <taxon>Bacteroidota</taxon>
        <taxon>Cytophagia</taxon>
        <taxon>Cytophagales</taxon>
        <taxon>Spirosomataceae</taxon>
        <taxon>Dyadobacter</taxon>
    </lineage>
</organism>
<reference evidence="1" key="1">
    <citation type="submission" date="2022-11" db="EMBL/GenBank/DDBJ databases">
        <title>Dyadobacter pollutisoli sp. nov., isolated from plastic dumped soil.</title>
        <authorList>
            <person name="Kim J.M."/>
            <person name="Kim K.R."/>
            <person name="Lee J.K."/>
            <person name="Hao L."/>
            <person name="Jeon C.O."/>
        </authorList>
    </citation>
    <scope>NUCLEOTIDE SEQUENCE</scope>
    <source>
        <strain evidence="1">U1</strain>
    </source>
</reference>
<dbReference type="Proteomes" id="UP001164653">
    <property type="component" value="Chromosome"/>
</dbReference>
<dbReference type="KEGG" id="dpf:ON006_05610"/>
<dbReference type="AlphaFoldDB" id="A0A9E8NB71"/>
<keyword evidence="2" id="KW-1185">Reference proteome</keyword>